<dbReference type="GO" id="GO:0036498">
    <property type="term" value="P:IRE1-mediated unfolded protein response"/>
    <property type="evidence" value="ECO:0007669"/>
    <property type="project" value="TreeGrafter"/>
</dbReference>
<keyword evidence="3" id="KW-0067">ATP-binding</keyword>
<keyword evidence="2" id="KW-0547">Nucleotide-binding</keyword>
<dbReference type="GO" id="GO:0004674">
    <property type="term" value="F:protein serine/threonine kinase activity"/>
    <property type="evidence" value="ECO:0007669"/>
    <property type="project" value="InterPro"/>
</dbReference>
<evidence type="ECO:0000313" key="6">
    <source>
        <dbReference type="Proteomes" id="UP000694404"/>
    </source>
</evidence>
<keyword evidence="6" id="KW-1185">Reference proteome</keyword>
<evidence type="ECO:0000259" key="4">
    <source>
        <dbReference type="PROSITE" id="PS51392"/>
    </source>
</evidence>
<dbReference type="InterPro" id="IPR010513">
    <property type="entry name" value="KEN_dom"/>
</dbReference>
<dbReference type="GO" id="GO:0070059">
    <property type="term" value="P:intrinsic apoptotic signaling pathway in response to endoplasmic reticulum stress"/>
    <property type="evidence" value="ECO:0007669"/>
    <property type="project" value="TreeGrafter"/>
</dbReference>
<dbReference type="GO" id="GO:1990604">
    <property type="term" value="C:IRE1-TRAF2-ASK1 complex"/>
    <property type="evidence" value="ECO:0007669"/>
    <property type="project" value="TreeGrafter"/>
</dbReference>
<feature type="domain" description="KEN" evidence="4">
    <location>
        <begin position="76"/>
        <end position="213"/>
    </location>
</feature>
<organism evidence="5 6">
    <name type="scientific">Chelonoidis abingdonii</name>
    <name type="common">Abingdon island giant tortoise</name>
    <name type="synonym">Testudo abingdonii</name>
    <dbReference type="NCBI Taxonomy" id="106734"/>
    <lineage>
        <taxon>Eukaryota</taxon>
        <taxon>Metazoa</taxon>
        <taxon>Chordata</taxon>
        <taxon>Craniata</taxon>
        <taxon>Vertebrata</taxon>
        <taxon>Euteleostomi</taxon>
        <taxon>Archelosauria</taxon>
        <taxon>Testudinata</taxon>
        <taxon>Testudines</taxon>
        <taxon>Cryptodira</taxon>
        <taxon>Durocryptodira</taxon>
        <taxon>Testudinoidea</taxon>
        <taxon>Testudinidae</taxon>
        <taxon>Chelonoidis</taxon>
    </lineage>
</organism>
<accession>A0A8C0H5F7</accession>
<dbReference type="Gene3D" id="1.20.1440.180">
    <property type="entry name" value="KEN domain"/>
    <property type="match status" value="1"/>
</dbReference>
<dbReference type="PANTHER" id="PTHR13954">
    <property type="entry name" value="IRE1-RELATED"/>
    <property type="match status" value="1"/>
</dbReference>
<evidence type="ECO:0000256" key="1">
    <source>
        <dbReference type="ARBA" id="ARBA00022729"/>
    </source>
</evidence>
<evidence type="ECO:0000256" key="3">
    <source>
        <dbReference type="ARBA" id="ARBA00022840"/>
    </source>
</evidence>
<evidence type="ECO:0000313" key="5">
    <source>
        <dbReference type="Ensembl" id="ENSCABP00000019189.1"/>
    </source>
</evidence>
<dbReference type="InterPro" id="IPR038357">
    <property type="entry name" value="KEN_sf"/>
</dbReference>
<evidence type="ECO:0000256" key="2">
    <source>
        <dbReference type="ARBA" id="ARBA00022741"/>
    </source>
</evidence>
<dbReference type="Ensembl" id="ENSCABT00000021027.1">
    <property type="protein sequence ID" value="ENSCABP00000019189.1"/>
    <property type="gene ID" value="ENSCABG00000014184.1"/>
</dbReference>
<dbReference type="OMA" id="FFWTHES"/>
<reference evidence="5" key="1">
    <citation type="submission" date="2025-08" db="UniProtKB">
        <authorList>
            <consortium name="Ensembl"/>
        </authorList>
    </citation>
    <scope>IDENTIFICATION</scope>
</reference>
<name>A0A8C0H5F7_CHEAB</name>
<dbReference type="InterPro" id="IPR045133">
    <property type="entry name" value="IRE1/2-like"/>
</dbReference>
<dbReference type="AlphaFoldDB" id="A0A8C0H5F7"/>
<dbReference type="GO" id="GO:0004521">
    <property type="term" value="F:RNA endonuclease activity"/>
    <property type="evidence" value="ECO:0007669"/>
    <property type="project" value="InterPro"/>
</dbReference>
<reference evidence="5" key="2">
    <citation type="submission" date="2025-09" db="UniProtKB">
        <authorList>
            <consortium name="Ensembl"/>
        </authorList>
    </citation>
    <scope>IDENTIFICATION</scope>
</reference>
<proteinExistence type="predicted"/>
<dbReference type="Gene3D" id="1.10.510.10">
    <property type="entry name" value="Transferase(Phosphotransferase) domain 1"/>
    <property type="match status" value="1"/>
</dbReference>
<dbReference type="PROSITE" id="PS51392">
    <property type="entry name" value="KEN"/>
    <property type="match status" value="1"/>
</dbReference>
<protein>
    <recommendedName>
        <fullName evidence="4">KEN domain-containing protein</fullName>
    </recommendedName>
</protein>
<dbReference type="GO" id="GO:0051082">
    <property type="term" value="F:unfolded protein binding"/>
    <property type="evidence" value="ECO:0007669"/>
    <property type="project" value="TreeGrafter"/>
</dbReference>
<dbReference type="GeneTree" id="ENSGT00940000161114"/>
<dbReference type="PANTHER" id="PTHR13954:SF6">
    <property type="entry name" value="NON-SPECIFIC SERINE_THREONINE PROTEIN KINASE"/>
    <property type="match status" value="1"/>
</dbReference>
<keyword evidence="1" id="KW-0732">Signal</keyword>
<dbReference type="GO" id="GO:0005524">
    <property type="term" value="F:ATP binding"/>
    <property type="evidence" value="ECO:0007669"/>
    <property type="project" value="UniProtKB-KW"/>
</dbReference>
<dbReference type="Pfam" id="PF06479">
    <property type="entry name" value="Ribonuc_2-5A"/>
    <property type="match status" value="1"/>
</dbReference>
<sequence length="213" mass="24529">MRISQMRKRGMLVLYVVTRGEVPFDGPDGEDVAARCPTDLQGHLEIEDLIRSLVSPHRGNSVQLEDLLHHPFFWTHESRFEFLMDVGNNPDIEKYNPESQIVKALNCNKATTEKHFYQWTKKIDQDVLENMEQRRRPYKDTVTDLLRLIRNVGAHYGMKIVLGDCEGRWVGGGPFFTSSIIKKQKTTLRAFYPLLSSTPFAVPPSQLYSNPYS</sequence>
<dbReference type="Proteomes" id="UP000694404">
    <property type="component" value="Unplaced"/>
</dbReference>
<dbReference type="GO" id="GO:0006397">
    <property type="term" value="P:mRNA processing"/>
    <property type="evidence" value="ECO:0007669"/>
    <property type="project" value="InterPro"/>
</dbReference>